<dbReference type="STRING" id="666510.ASAC_0049"/>
<dbReference type="GO" id="GO:0008242">
    <property type="term" value="F:omega peptidase activity"/>
    <property type="evidence" value="ECO:0007669"/>
    <property type="project" value="UniProtKB-EC"/>
</dbReference>
<keyword evidence="5" id="KW-1185">Reference proteome</keyword>
<dbReference type="InterPro" id="IPR011659">
    <property type="entry name" value="WD40"/>
</dbReference>
<dbReference type="GO" id="GO:0006508">
    <property type="term" value="P:proteolysis"/>
    <property type="evidence" value="ECO:0007669"/>
    <property type="project" value="InterPro"/>
</dbReference>
<dbReference type="SUPFAM" id="SSF82171">
    <property type="entry name" value="DPP6 N-terminal domain-like"/>
    <property type="match status" value="1"/>
</dbReference>
<dbReference type="EC" id="3.4.19.1" evidence="4"/>
<dbReference type="RefSeq" id="WP_013265969.1">
    <property type="nucleotide sequence ID" value="NC_014374.1"/>
</dbReference>
<evidence type="ECO:0000313" key="5">
    <source>
        <dbReference type="Proteomes" id="UP000000346"/>
    </source>
</evidence>
<gene>
    <name evidence="4" type="ordered locus">ASAC_0049</name>
</gene>
<dbReference type="KEGG" id="asc:ASAC_0049"/>
<proteinExistence type="predicted"/>
<sequence>MSPEDLSKLTLVSSPAASPDGSRALFVVSRPDLQQNRYDSSIWLYDGRSYYPVTSGPGDSCPAWSPDGQTIAFIRTVRQEGQPAQTSVMLMRPGYEPVPLFTWSFGASAISWSPAGSSIAFLARRPLGQGEWKDYSKREALVIERLPPFFNGEGYIFDRPRNIYLVSANGGEPRRLTSHALDVSDFAWSPDGRSIAYVKQLEEVHAQYDELRLINVETGEDVQLLSKVSIAGLAWSSDGNSIALLMHRFERGLSSHYKLHSYNLKTGELTKVELGLDRNLLNSVNSEARGPSCTKPIQASGGWLYFSVSDAGRAWLYRATLSGRVEPVLRPEDAVIDDFSVAQSSDVVYYTQMNESEPAELYVLRGTSGKRLTSFNDDFLRQASLPRAFKARARARDGTELDFWALLPRDAKGKVPWMLYIHGGPKTSYGYGFMVAFHVLASAGIAVVYGNPRGSDGYSEDFADIRGRWGTVDYEDLMTIADEATRQFQQLDPGRAGVAGGSYGGFMTNWVITHTSRFRAAMTERSCVEFYSDWGTSDIGWFFDEDQLMAQPPWKSAEQYLKASPMTYIESVTTPLLIMHALEDYRCPVSQALQLFTALKVLGVEVKLALFPGEDHDLTRSGRPKTRVEYLKLMLDWMKGHLGEGR</sequence>
<keyword evidence="1 4" id="KW-0378">Hydrolase</keyword>
<name>D9PZG9_ACIS3</name>
<evidence type="ECO:0000256" key="2">
    <source>
        <dbReference type="ARBA" id="ARBA00022825"/>
    </source>
</evidence>
<dbReference type="eggNOG" id="arCOG01646">
    <property type="taxonomic scope" value="Archaea"/>
</dbReference>
<dbReference type="AlphaFoldDB" id="D9PZG9"/>
<dbReference type="InterPro" id="IPR001375">
    <property type="entry name" value="Peptidase_S9_cat"/>
</dbReference>
<keyword evidence="2" id="KW-0720">Serine protease</keyword>
<dbReference type="InterPro" id="IPR029058">
    <property type="entry name" value="AB_hydrolase_fold"/>
</dbReference>
<dbReference type="Pfam" id="PF00326">
    <property type="entry name" value="Peptidase_S9"/>
    <property type="match status" value="1"/>
</dbReference>
<dbReference type="PANTHER" id="PTHR42776:SF27">
    <property type="entry name" value="DIPEPTIDYL PEPTIDASE FAMILY MEMBER 6"/>
    <property type="match status" value="1"/>
</dbReference>
<evidence type="ECO:0000259" key="3">
    <source>
        <dbReference type="Pfam" id="PF00326"/>
    </source>
</evidence>
<organism evidence="4 5">
    <name type="scientific">Acidilobus saccharovorans (strain DSM 16705 / JCM 18335 / VKM B-2471 / 345-15)</name>
    <dbReference type="NCBI Taxonomy" id="666510"/>
    <lineage>
        <taxon>Archaea</taxon>
        <taxon>Thermoproteota</taxon>
        <taxon>Thermoprotei</taxon>
        <taxon>Acidilobales</taxon>
        <taxon>Acidilobaceae</taxon>
        <taxon>Acidilobus</taxon>
    </lineage>
</organism>
<protein>
    <submittedName>
        <fullName evidence="4">Acylamino-acid-releasing enzyme</fullName>
        <ecNumber evidence="4">3.4.19.1</ecNumber>
    </submittedName>
</protein>
<evidence type="ECO:0000256" key="1">
    <source>
        <dbReference type="ARBA" id="ARBA00022801"/>
    </source>
</evidence>
<dbReference type="FunCoup" id="D9PZG9">
    <property type="interactions" value="1"/>
</dbReference>
<feature type="domain" description="Peptidase S9 prolyl oligopeptidase catalytic" evidence="3">
    <location>
        <begin position="433"/>
        <end position="644"/>
    </location>
</feature>
<dbReference type="EMBL" id="CP001742">
    <property type="protein sequence ID" value="ADL18457.1"/>
    <property type="molecule type" value="Genomic_DNA"/>
</dbReference>
<dbReference type="PANTHER" id="PTHR42776">
    <property type="entry name" value="SERINE PEPTIDASE S9 FAMILY MEMBER"/>
    <property type="match status" value="1"/>
</dbReference>
<evidence type="ECO:0000313" key="4">
    <source>
        <dbReference type="EMBL" id="ADL18457.1"/>
    </source>
</evidence>
<dbReference type="SUPFAM" id="SSF53474">
    <property type="entry name" value="alpha/beta-Hydrolases"/>
    <property type="match status" value="1"/>
</dbReference>
<keyword evidence="2" id="KW-0645">Protease</keyword>
<dbReference type="Pfam" id="PF07676">
    <property type="entry name" value="PD40"/>
    <property type="match status" value="2"/>
</dbReference>
<dbReference type="Gene3D" id="3.40.50.1820">
    <property type="entry name" value="alpha/beta hydrolase"/>
    <property type="match status" value="1"/>
</dbReference>
<dbReference type="HOGENOM" id="CLU_008615_2_1_2"/>
<reference evidence="4 5" key="1">
    <citation type="journal article" date="2010" name="Appl. Environ. Microbiol.">
        <title>The genome sequence of the crenarchaeon Acidilobus saccharovorans supports a new order, Acidilobales, and suggests an important ecological role in terrestrial acidic hot springs.</title>
        <authorList>
            <person name="Mardanov A.V."/>
            <person name="Svetlitchnyi V.A."/>
            <person name="Beletsky A.V."/>
            <person name="Prokofeva M.I."/>
            <person name="Bonch-Osmolovskaya E.A."/>
            <person name="Ravin N.V."/>
            <person name="Skryabin K.G."/>
        </authorList>
    </citation>
    <scope>NUCLEOTIDE SEQUENCE [LARGE SCALE GENOMIC DNA]</scope>
    <source>
        <strain evidence="5">DSM 16705 / JCM 18335 / VKM B-2471 / 345-15</strain>
    </source>
</reference>
<dbReference type="GO" id="GO:0004252">
    <property type="term" value="F:serine-type endopeptidase activity"/>
    <property type="evidence" value="ECO:0007669"/>
    <property type="project" value="TreeGrafter"/>
</dbReference>
<accession>D9PZG9</accession>
<dbReference type="InterPro" id="IPR011042">
    <property type="entry name" value="6-blade_b-propeller_TolB-like"/>
</dbReference>
<dbReference type="Proteomes" id="UP000000346">
    <property type="component" value="Chromosome"/>
</dbReference>
<dbReference type="Gene3D" id="2.120.10.30">
    <property type="entry name" value="TolB, C-terminal domain"/>
    <property type="match status" value="2"/>
</dbReference>
<dbReference type="GeneID" id="9498260"/>
<dbReference type="InParanoid" id="D9PZG9"/>
<dbReference type="eggNOG" id="arCOG03383">
    <property type="taxonomic scope" value="Archaea"/>
</dbReference>